<name>A0A1Y3EDN7_9BILA</name>
<accession>A0A1Y3EDN7</accession>
<sequence length="102" mass="11386">MKNSGRLKNESFENAYLPCCTQTASVLMPGCLLIRRSTWPTFFSASLTGASWGQATLTYMFDQLVRLDQACILGMCVYVCALCSRYQLDQIAQLLSERTVGK</sequence>
<dbReference type="EMBL" id="LVZM01018744">
    <property type="protein sequence ID" value="OUC41957.1"/>
    <property type="molecule type" value="Genomic_DNA"/>
</dbReference>
<proteinExistence type="predicted"/>
<evidence type="ECO:0000313" key="2">
    <source>
        <dbReference type="Proteomes" id="UP000243006"/>
    </source>
</evidence>
<dbReference type="Proteomes" id="UP000243006">
    <property type="component" value="Unassembled WGS sequence"/>
</dbReference>
<evidence type="ECO:0000313" key="1">
    <source>
        <dbReference type="EMBL" id="OUC41957.1"/>
    </source>
</evidence>
<comment type="caution">
    <text evidence="1">The sequence shown here is derived from an EMBL/GenBank/DDBJ whole genome shotgun (WGS) entry which is preliminary data.</text>
</comment>
<dbReference type="AlphaFoldDB" id="A0A1Y3EDN7"/>
<organism evidence="1 2">
    <name type="scientific">Trichinella nativa</name>
    <dbReference type="NCBI Taxonomy" id="6335"/>
    <lineage>
        <taxon>Eukaryota</taxon>
        <taxon>Metazoa</taxon>
        <taxon>Ecdysozoa</taxon>
        <taxon>Nematoda</taxon>
        <taxon>Enoplea</taxon>
        <taxon>Dorylaimia</taxon>
        <taxon>Trichinellida</taxon>
        <taxon>Trichinellidae</taxon>
        <taxon>Trichinella</taxon>
    </lineage>
</organism>
<protein>
    <submittedName>
        <fullName evidence="1">Uncharacterized protein</fullName>
    </submittedName>
</protein>
<reference evidence="1 2" key="1">
    <citation type="submission" date="2015-04" db="EMBL/GenBank/DDBJ databases">
        <title>Draft genome of the roundworm Trichinella nativa.</title>
        <authorList>
            <person name="Mitreva M."/>
        </authorList>
    </citation>
    <scope>NUCLEOTIDE SEQUENCE [LARGE SCALE GENOMIC DNA]</scope>
    <source>
        <strain evidence="1 2">ISS45</strain>
    </source>
</reference>
<gene>
    <name evidence="1" type="ORF">D917_00029</name>
</gene>